<dbReference type="InterPro" id="IPR000847">
    <property type="entry name" value="LysR_HTH_N"/>
</dbReference>
<feature type="domain" description="HTH lysR-type" evidence="5">
    <location>
        <begin position="85"/>
        <end position="142"/>
    </location>
</feature>
<dbReference type="AlphaFoldDB" id="A0A4Q1KFA1"/>
<dbReference type="PROSITE" id="PS50931">
    <property type="entry name" value="HTH_LYSR"/>
    <property type="match status" value="2"/>
</dbReference>
<dbReference type="Pfam" id="PF03466">
    <property type="entry name" value="LysR_substrate"/>
    <property type="match status" value="1"/>
</dbReference>
<feature type="domain" description="HTH lysR-type" evidence="5">
    <location>
        <begin position="6"/>
        <end position="63"/>
    </location>
</feature>
<dbReference type="Gene3D" id="1.10.10.10">
    <property type="entry name" value="Winged helix-like DNA-binding domain superfamily/Winged helix DNA-binding domain"/>
    <property type="match status" value="2"/>
</dbReference>
<comment type="similarity">
    <text evidence="1">Belongs to the LysR transcriptional regulatory family.</text>
</comment>
<keyword evidence="4" id="KW-0804">Transcription</keyword>
<dbReference type="Gene3D" id="3.40.190.290">
    <property type="match status" value="1"/>
</dbReference>
<accession>A0A4Q1KFA1</accession>
<gene>
    <name evidence="6" type="ORF">EQG66_13135</name>
</gene>
<dbReference type="InterPro" id="IPR005119">
    <property type="entry name" value="LysR_subst-bd"/>
</dbReference>
<evidence type="ECO:0000256" key="2">
    <source>
        <dbReference type="ARBA" id="ARBA00023015"/>
    </source>
</evidence>
<evidence type="ECO:0000256" key="1">
    <source>
        <dbReference type="ARBA" id="ARBA00009437"/>
    </source>
</evidence>
<dbReference type="OrthoDB" id="7840053at2"/>
<evidence type="ECO:0000313" key="7">
    <source>
        <dbReference type="Proteomes" id="UP000290958"/>
    </source>
</evidence>
<comment type="caution">
    <text evidence="6">The sequence shown here is derived from an EMBL/GenBank/DDBJ whole genome shotgun (WGS) entry which is preliminary data.</text>
</comment>
<dbReference type="InterPro" id="IPR036388">
    <property type="entry name" value="WH-like_DNA-bd_sf"/>
</dbReference>
<dbReference type="PRINTS" id="PR00039">
    <property type="entry name" value="HTHLYSR"/>
</dbReference>
<protein>
    <submittedName>
        <fullName evidence="6">LysR family transcriptional regulator</fullName>
    </submittedName>
</protein>
<dbReference type="SUPFAM" id="SSF53850">
    <property type="entry name" value="Periplasmic binding protein-like II"/>
    <property type="match status" value="1"/>
</dbReference>
<dbReference type="Proteomes" id="UP000290958">
    <property type="component" value="Unassembled WGS sequence"/>
</dbReference>
<dbReference type="InterPro" id="IPR036390">
    <property type="entry name" value="WH_DNA-bd_sf"/>
</dbReference>
<evidence type="ECO:0000259" key="5">
    <source>
        <dbReference type="PROSITE" id="PS50931"/>
    </source>
</evidence>
<sequence length="381" mass="41648">MKVWDFNLRHLQAMTKIAEFGTMNAAAQAVSLSQPAITQALVQIENMLGIALFERRHNGMVQTQAAAIFLPRVEAALSHIASPHVTMSRLRALIALADAGSYIGAAQTANLASPSLHRAVSDLALVLRCTLVERRGKVVRLTEAGVRLARAFRLAKVELENGLAELEALKGHETRTIAVGAMPLSRARVLPAAITTFLKARPQVRISIVEGSRTELVEPLRNGALDMMIGAQRDPLMEPDLVERPLFRDRLIVIARKGHALDGAAPDLRKLGDFPWVVAARGAPLRALWENMFERHGLPLPAVPIESGSMMTIRQLLMDSDMLTLASPDQVRVELEAGWLAKIMDLPTDLGRNIALTTRVSWKPTEVQAEFVAHLERAAAA</sequence>
<organism evidence="6 7">
    <name type="scientific">Sphingobium fluviale</name>
    <dbReference type="NCBI Taxonomy" id="2506423"/>
    <lineage>
        <taxon>Bacteria</taxon>
        <taxon>Pseudomonadati</taxon>
        <taxon>Pseudomonadota</taxon>
        <taxon>Alphaproteobacteria</taxon>
        <taxon>Sphingomonadales</taxon>
        <taxon>Sphingomonadaceae</taxon>
        <taxon>Sphingobium</taxon>
    </lineage>
</organism>
<proteinExistence type="inferred from homology"/>
<dbReference type="PANTHER" id="PTHR30126:SF98">
    <property type="entry name" value="HTH-TYPE TRANSCRIPTIONAL ACTIVATOR BAUR"/>
    <property type="match status" value="1"/>
</dbReference>
<keyword evidence="2" id="KW-0805">Transcription regulation</keyword>
<dbReference type="Pfam" id="PF00126">
    <property type="entry name" value="HTH_1"/>
    <property type="match status" value="2"/>
</dbReference>
<dbReference type="RefSeq" id="WP_129405056.1">
    <property type="nucleotide sequence ID" value="NZ_SBKP01000016.1"/>
</dbReference>
<reference evidence="7" key="1">
    <citation type="submission" date="2019-01" db="EMBL/GenBank/DDBJ databases">
        <title>Cytophagaceae bacterium strain CAR-16.</title>
        <authorList>
            <person name="Chen W.-M."/>
        </authorList>
    </citation>
    <scope>NUCLEOTIDE SEQUENCE [LARGE SCALE GENOMIC DNA]</scope>
    <source>
        <strain evidence="7">CHR27</strain>
    </source>
</reference>
<evidence type="ECO:0000256" key="4">
    <source>
        <dbReference type="ARBA" id="ARBA00023163"/>
    </source>
</evidence>
<dbReference type="GO" id="GO:0000976">
    <property type="term" value="F:transcription cis-regulatory region binding"/>
    <property type="evidence" value="ECO:0007669"/>
    <property type="project" value="TreeGrafter"/>
</dbReference>
<keyword evidence="7" id="KW-1185">Reference proteome</keyword>
<dbReference type="SUPFAM" id="SSF46785">
    <property type="entry name" value="Winged helix' DNA-binding domain"/>
    <property type="match status" value="2"/>
</dbReference>
<name>A0A4Q1KFA1_9SPHN</name>
<dbReference type="GO" id="GO:0003700">
    <property type="term" value="F:DNA-binding transcription factor activity"/>
    <property type="evidence" value="ECO:0007669"/>
    <property type="project" value="InterPro"/>
</dbReference>
<dbReference type="EMBL" id="SBKP01000016">
    <property type="protein sequence ID" value="RXR26008.1"/>
    <property type="molecule type" value="Genomic_DNA"/>
</dbReference>
<keyword evidence="3" id="KW-0238">DNA-binding</keyword>
<evidence type="ECO:0000256" key="3">
    <source>
        <dbReference type="ARBA" id="ARBA00023125"/>
    </source>
</evidence>
<dbReference type="PANTHER" id="PTHR30126">
    <property type="entry name" value="HTH-TYPE TRANSCRIPTIONAL REGULATOR"/>
    <property type="match status" value="1"/>
</dbReference>
<evidence type="ECO:0000313" key="6">
    <source>
        <dbReference type="EMBL" id="RXR26008.1"/>
    </source>
</evidence>